<evidence type="ECO:0000256" key="1">
    <source>
        <dbReference type="SAM" id="MobiDB-lite"/>
    </source>
</evidence>
<name>A0AAU9TGN8_EUPED</name>
<dbReference type="Pfam" id="PF10545">
    <property type="entry name" value="MADF_DNA_bdg"/>
    <property type="match status" value="1"/>
</dbReference>
<dbReference type="EMBL" id="CAKOGL010000004">
    <property type="protein sequence ID" value="CAH2085823.1"/>
    <property type="molecule type" value="Genomic_DNA"/>
</dbReference>
<dbReference type="PANTHER" id="PTHR21505">
    <property type="entry name" value="MADF DOMAIN-CONTAINING PROTEIN-RELATED"/>
    <property type="match status" value="1"/>
</dbReference>
<comment type="caution">
    <text evidence="3">The sequence shown here is derived from an EMBL/GenBank/DDBJ whole genome shotgun (WGS) entry which is preliminary data.</text>
</comment>
<dbReference type="PROSITE" id="PS51029">
    <property type="entry name" value="MADF"/>
    <property type="match status" value="1"/>
</dbReference>
<dbReference type="Proteomes" id="UP001153954">
    <property type="component" value="Unassembled WGS sequence"/>
</dbReference>
<feature type="compositionally biased region" description="Polar residues" evidence="1">
    <location>
        <begin position="119"/>
        <end position="141"/>
    </location>
</feature>
<evidence type="ECO:0000259" key="2">
    <source>
        <dbReference type="PROSITE" id="PS51029"/>
    </source>
</evidence>
<dbReference type="AlphaFoldDB" id="A0AAU9TGN8"/>
<sequence length="271" mass="32093">MSWTNDVVLEFLDHYRTEQLLWDPKHPLHRNRSEVNDAWRRIQNNLSITCSIIDLKKKKESLMTSFRLHLNRKKKTPSEYRITWFAYPLMESFLGGKYECDSSTQMDNEYESSSNYQNTAYNSRQPISNHNQTSNPSINTNTDRHTSKRQNRPSGSKNQVNNEYMYAKNEMDDVTDYLKGVSDFKKDMDEYELYGQLLAKKLRKLDERQRDIAMHEIDNIMFNAKMQSATQTRSFSSSPPPVSRKIKSPMFIVQQQQFEDDNITYQEHQQA</sequence>
<feature type="compositionally biased region" description="Polar residues" evidence="1">
    <location>
        <begin position="152"/>
        <end position="162"/>
    </location>
</feature>
<gene>
    <name evidence="3" type="ORF">EEDITHA_LOCUS2263</name>
</gene>
<dbReference type="SMART" id="SM00595">
    <property type="entry name" value="MADF"/>
    <property type="match status" value="1"/>
</dbReference>
<feature type="region of interest" description="Disordered" evidence="1">
    <location>
        <begin position="119"/>
        <end position="162"/>
    </location>
</feature>
<keyword evidence="4" id="KW-1185">Reference proteome</keyword>
<dbReference type="InterPro" id="IPR006578">
    <property type="entry name" value="MADF-dom"/>
</dbReference>
<evidence type="ECO:0000313" key="3">
    <source>
        <dbReference type="EMBL" id="CAH2085823.1"/>
    </source>
</evidence>
<feature type="domain" description="MADF" evidence="2">
    <location>
        <begin position="10"/>
        <end position="99"/>
    </location>
</feature>
<reference evidence="3" key="1">
    <citation type="submission" date="2022-03" db="EMBL/GenBank/DDBJ databases">
        <authorList>
            <person name="Tunstrom K."/>
        </authorList>
    </citation>
    <scope>NUCLEOTIDE SEQUENCE</scope>
</reference>
<evidence type="ECO:0000313" key="4">
    <source>
        <dbReference type="Proteomes" id="UP001153954"/>
    </source>
</evidence>
<accession>A0AAU9TGN8</accession>
<dbReference type="PANTHER" id="PTHR21505:SF12">
    <property type="entry name" value="MADF DOMAIN-CONTAINING PROTEIN-RELATED"/>
    <property type="match status" value="1"/>
</dbReference>
<protein>
    <recommendedName>
        <fullName evidence="2">MADF domain-containing protein</fullName>
    </recommendedName>
</protein>
<proteinExistence type="predicted"/>
<organism evidence="3 4">
    <name type="scientific">Euphydryas editha</name>
    <name type="common">Edith's checkerspot</name>
    <dbReference type="NCBI Taxonomy" id="104508"/>
    <lineage>
        <taxon>Eukaryota</taxon>
        <taxon>Metazoa</taxon>
        <taxon>Ecdysozoa</taxon>
        <taxon>Arthropoda</taxon>
        <taxon>Hexapoda</taxon>
        <taxon>Insecta</taxon>
        <taxon>Pterygota</taxon>
        <taxon>Neoptera</taxon>
        <taxon>Endopterygota</taxon>
        <taxon>Lepidoptera</taxon>
        <taxon>Glossata</taxon>
        <taxon>Ditrysia</taxon>
        <taxon>Papilionoidea</taxon>
        <taxon>Nymphalidae</taxon>
        <taxon>Nymphalinae</taxon>
        <taxon>Euphydryas</taxon>
    </lineage>
</organism>